<keyword evidence="1" id="KW-0472">Membrane</keyword>
<evidence type="ECO:0000313" key="2">
    <source>
        <dbReference type="EMBL" id="MDJ1497864.1"/>
    </source>
</evidence>
<proteinExistence type="predicted"/>
<protein>
    <submittedName>
        <fullName evidence="2">Uncharacterized protein</fullName>
    </submittedName>
</protein>
<keyword evidence="1" id="KW-0812">Transmembrane</keyword>
<gene>
    <name evidence="2" type="ORF">QNI19_33295</name>
</gene>
<keyword evidence="1" id="KW-1133">Transmembrane helix</keyword>
<accession>A0ABT7CVQ9</accession>
<evidence type="ECO:0000256" key="1">
    <source>
        <dbReference type="SAM" id="Phobius"/>
    </source>
</evidence>
<dbReference type="Proteomes" id="UP001228581">
    <property type="component" value="Unassembled WGS sequence"/>
</dbReference>
<sequence length="80" mass="9175">MRQNYKFSIVCVTVYLILYTVSPYMDIPSWVIGTAYLLSPFLVVWMVISILKGEAYSGKTFDEGYFYADRNAPKSIDADK</sequence>
<dbReference type="EMBL" id="JASJOT010000037">
    <property type="protein sequence ID" value="MDJ1497864.1"/>
    <property type="molecule type" value="Genomic_DNA"/>
</dbReference>
<comment type="caution">
    <text evidence="2">The sequence shown here is derived from an EMBL/GenBank/DDBJ whole genome shotgun (WGS) entry which is preliminary data.</text>
</comment>
<feature type="transmembrane region" description="Helical" evidence="1">
    <location>
        <begin position="7"/>
        <end position="24"/>
    </location>
</feature>
<keyword evidence="3" id="KW-1185">Reference proteome</keyword>
<name>A0ABT7CVQ9_9BACT</name>
<feature type="transmembrane region" description="Helical" evidence="1">
    <location>
        <begin position="30"/>
        <end position="51"/>
    </location>
</feature>
<reference evidence="2 3" key="1">
    <citation type="submission" date="2023-05" db="EMBL/GenBank/DDBJ databases">
        <authorList>
            <person name="Zhang X."/>
        </authorList>
    </citation>
    <scope>NUCLEOTIDE SEQUENCE [LARGE SCALE GENOMIC DNA]</scope>
    <source>
        <strain evidence="2 3">DM2B3-1</strain>
    </source>
</reference>
<dbReference type="RefSeq" id="WP_314003768.1">
    <property type="nucleotide sequence ID" value="NZ_JASJOR010000001.1"/>
</dbReference>
<evidence type="ECO:0000313" key="3">
    <source>
        <dbReference type="Proteomes" id="UP001228581"/>
    </source>
</evidence>
<organism evidence="2 3">
    <name type="scientific">Xanthocytophaga flava</name>
    <dbReference type="NCBI Taxonomy" id="3048013"/>
    <lineage>
        <taxon>Bacteria</taxon>
        <taxon>Pseudomonadati</taxon>
        <taxon>Bacteroidota</taxon>
        <taxon>Cytophagia</taxon>
        <taxon>Cytophagales</taxon>
        <taxon>Rhodocytophagaceae</taxon>
        <taxon>Xanthocytophaga</taxon>
    </lineage>
</organism>